<evidence type="ECO:0000259" key="1">
    <source>
        <dbReference type="PROSITE" id="PS51186"/>
    </source>
</evidence>
<organism evidence="2 3">
    <name type="scientific">Limosilactobacillus reuteri</name>
    <name type="common">Lactobacillus reuteri</name>
    <dbReference type="NCBI Taxonomy" id="1598"/>
    <lineage>
        <taxon>Bacteria</taxon>
        <taxon>Bacillati</taxon>
        <taxon>Bacillota</taxon>
        <taxon>Bacilli</taxon>
        <taxon>Lactobacillales</taxon>
        <taxon>Lactobacillaceae</taxon>
        <taxon>Limosilactobacillus</taxon>
    </lineage>
</organism>
<name>A0A0U5K0M1_LIMRT</name>
<gene>
    <name evidence="2" type="ORF">LRLP16767_LR202_02140</name>
</gene>
<evidence type="ECO:0000313" key="2">
    <source>
        <dbReference type="EMBL" id="CUR42479.1"/>
    </source>
</evidence>
<reference evidence="3" key="1">
    <citation type="submission" date="2015-10" db="EMBL/GenBank/DDBJ databases">
        <authorList>
            <person name="Crossman L.C."/>
        </authorList>
    </citation>
    <scope>NUCLEOTIDE SEQUENCE [LARGE SCALE GENOMIC DNA]</scope>
    <source>
        <strain evidence="3">20-2</strain>
    </source>
</reference>
<feature type="domain" description="N-acetyltransferase" evidence="1">
    <location>
        <begin position="3"/>
        <end position="138"/>
    </location>
</feature>
<dbReference type="AlphaFoldDB" id="A0A0U5K0M1"/>
<sequence length="153" mass="17760">MNLNIETLNKLTEQHYKLLLEADPNEKLISKYLNRSFCFEATYNNELLGVLILLPTHPETLEVVNIAVISTQRNKGIGHQLLTFAEKYARNNNYKCLEIGTGTTSFGQLYLYQKCDFRVVGVDQNFFTIHYDKEITENGLVLRDMIRLRKVLK</sequence>
<dbReference type="Proteomes" id="UP000235484">
    <property type="component" value="Unassembled WGS sequence"/>
</dbReference>
<keyword evidence="2" id="KW-0808">Transferase</keyword>
<dbReference type="InterPro" id="IPR000182">
    <property type="entry name" value="GNAT_dom"/>
</dbReference>
<dbReference type="PROSITE" id="PS51186">
    <property type="entry name" value="GNAT"/>
    <property type="match status" value="1"/>
</dbReference>
<dbReference type="Pfam" id="PF00583">
    <property type="entry name" value="Acetyltransf_1"/>
    <property type="match status" value="1"/>
</dbReference>
<accession>A0A0U5K0M1</accession>
<evidence type="ECO:0000313" key="3">
    <source>
        <dbReference type="Proteomes" id="UP000235484"/>
    </source>
</evidence>
<dbReference type="SUPFAM" id="SSF55729">
    <property type="entry name" value="Acyl-CoA N-acyltransferases (Nat)"/>
    <property type="match status" value="1"/>
</dbReference>
<dbReference type="RefSeq" id="WP_016058040.1">
    <property type="nucleotide sequence ID" value="NZ_CAKMAY010000066.1"/>
</dbReference>
<protein>
    <submittedName>
        <fullName evidence="2">Acetyltransferase, GNAT family</fullName>
    </submittedName>
</protein>
<dbReference type="EMBL" id="LN887685">
    <property type="protein sequence ID" value="CUR42479.1"/>
    <property type="molecule type" value="Genomic_DNA"/>
</dbReference>
<dbReference type="Gene3D" id="3.40.630.30">
    <property type="match status" value="1"/>
</dbReference>
<dbReference type="GO" id="GO:0016747">
    <property type="term" value="F:acyltransferase activity, transferring groups other than amino-acyl groups"/>
    <property type="evidence" value="ECO:0007669"/>
    <property type="project" value="InterPro"/>
</dbReference>
<dbReference type="InterPro" id="IPR016181">
    <property type="entry name" value="Acyl_CoA_acyltransferase"/>
</dbReference>
<dbReference type="CDD" id="cd04301">
    <property type="entry name" value="NAT_SF"/>
    <property type="match status" value="1"/>
</dbReference>
<proteinExistence type="predicted"/>